<gene>
    <name evidence="2" type="primary">yycJ</name>
    <name evidence="2" type="ORF">DSM106044_01316</name>
</gene>
<dbReference type="Gene3D" id="3.60.15.10">
    <property type="entry name" value="Ribonuclease Z/Hydroxyacylglutathione hydrolase-like"/>
    <property type="match status" value="1"/>
</dbReference>
<dbReference type="STRING" id="180332.GCA_000797495_05433"/>
<dbReference type="Pfam" id="PF12706">
    <property type="entry name" value="Lactamase_B_2"/>
    <property type="match status" value="1"/>
</dbReference>
<dbReference type="InterPro" id="IPR052533">
    <property type="entry name" value="WalJ/YycJ-like"/>
</dbReference>
<dbReference type="SUPFAM" id="SSF56281">
    <property type="entry name" value="Metallo-hydrolase/oxidoreductase"/>
    <property type="match status" value="1"/>
</dbReference>
<feature type="domain" description="Metallo-beta-lactamase" evidence="1">
    <location>
        <begin position="11"/>
        <end position="193"/>
    </location>
</feature>
<accession>A0A4U8QA29</accession>
<organism evidence="2 3">
    <name type="scientific">Robinsoniella peoriensis</name>
    <dbReference type="NCBI Taxonomy" id="180332"/>
    <lineage>
        <taxon>Bacteria</taxon>
        <taxon>Bacillati</taxon>
        <taxon>Bacillota</taxon>
        <taxon>Clostridia</taxon>
        <taxon>Lachnospirales</taxon>
        <taxon>Lachnospiraceae</taxon>
        <taxon>Robinsoniella</taxon>
    </lineage>
</organism>
<dbReference type="GO" id="GO:0016787">
    <property type="term" value="F:hydrolase activity"/>
    <property type="evidence" value="ECO:0007669"/>
    <property type="project" value="UniProtKB-KW"/>
</dbReference>
<protein>
    <submittedName>
        <fullName evidence="2">Putative metallo-hydrolase YycJ</fullName>
        <ecNumber evidence="2">3.-.-.-</ecNumber>
    </submittedName>
</protein>
<evidence type="ECO:0000313" key="3">
    <source>
        <dbReference type="Proteomes" id="UP000306509"/>
    </source>
</evidence>
<keyword evidence="2" id="KW-0378">Hydrolase</keyword>
<dbReference type="Proteomes" id="UP000306509">
    <property type="component" value="Unassembled WGS sequence"/>
</dbReference>
<comment type="caution">
    <text evidence="2">The sequence shown here is derived from an EMBL/GenBank/DDBJ whole genome shotgun (WGS) entry which is preliminary data.</text>
</comment>
<proteinExistence type="predicted"/>
<keyword evidence="3" id="KW-1185">Reference proteome</keyword>
<dbReference type="InterPro" id="IPR036866">
    <property type="entry name" value="RibonucZ/Hydroxyglut_hydro"/>
</dbReference>
<dbReference type="RefSeq" id="WP_027294158.1">
    <property type="nucleotide sequence ID" value="NZ_CABMJZ010000060.1"/>
</dbReference>
<dbReference type="PANTHER" id="PTHR47619:SF1">
    <property type="entry name" value="EXODEOXYRIBONUCLEASE WALJ"/>
    <property type="match status" value="1"/>
</dbReference>
<dbReference type="EMBL" id="QGQD01000026">
    <property type="protein sequence ID" value="TLD01807.1"/>
    <property type="molecule type" value="Genomic_DNA"/>
</dbReference>
<sequence length="265" mass="29363">MNFCSITSGSSGNCIYVGSEHASLLVDVGLSGKRIEAGLNSIDRKTAEMDGILITHEHSDHIKGLGVLARKYQIPIYATGATIEAMKAYTPLGKVDDSLFCEIYPDEPFCIKDLEVAPFSISHDAADPVAYRINHENKSVGVITDLGHYNDYIVDHLQGLDGVLLEANHDINMLQVGSYPYYLKQRILGNRGHLSNENAGRLLCRILHDGLKTIMLGHLSRENNYEELAYETVCSEVTLGENPYKAKDFPIRVAHRDEPSELFAI</sequence>
<evidence type="ECO:0000313" key="2">
    <source>
        <dbReference type="EMBL" id="TLD01807.1"/>
    </source>
</evidence>
<evidence type="ECO:0000259" key="1">
    <source>
        <dbReference type="SMART" id="SM00849"/>
    </source>
</evidence>
<dbReference type="SMART" id="SM00849">
    <property type="entry name" value="Lactamase_B"/>
    <property type="match status" value="1"/>
</dbReference>
<dbReference type="EC" id="3.-.-.-" evidence="2"/>
<dbReference type="OrthoDB" id="9781189at2"/>
<dbReference type="AlphaFoldDB" id="A0A4U8QA29"/>
<dbReference type="PANTHER" id="PTHR47619">
    <property type="entry name" value="METALLO-HYDROLASE YYCJ-RELATED"/>
    <property type="match status" value="1"/>
</dbReference>
<reference evidence="2 3" key="1">
    <citation type="journal article" date="2019" name="Anaerobe">
        <title>Detection of Robinsoniella peoriensis in multiple bone samples of a trauma patient.</title>
        <authorList>
            <person name="Schrottner P."/>
            <person name="Hartwich K."/>
            <person name="Bunk B."/>
            <person name="Schober I."/>
            <person name="Helbig S."/>
            <person name="Rudolph W.W."/>
            <person name="Gunzer F."/>
        </authorList>
    </citation>
    <scope>NUCLEOTIDE SEQUENCE [LARGE SCALE GENOMIC DNA]</scope>
    <source>
        <strain evidence="2 3">DSM 106044</strain>
    </source>
</reference>
<name>A0A4U8QA29_9FIRM</name>
<dbReference type="InterPro" id="IPR001279">
    <property type="entry name" value="Metallo-B-lactamas"/>
</dbReference>